<organism evidence="8 9">
    <name type="scientific">Cyclotella cryptica</name>
    <dbReference type="NCBI Taxonomy" id="29204"/>
    <lineage>
        <taxon>Eukaryota</taxon>
        <taxon>Sar</taxon>
        <taxon>Stramenopiles</taxon>
        <taxon>Ochrophyta</taxon>
        <taxon>Bacillariophyta</taxon>
        <taxon>Coscinodiscophyceae</taxon>
        <taxon>Thalassiosirophycidae</taxon>
        <taxon>Stephanodiscales</taxon>
        <taxon>Stephanodiscaceae</taxon>
        <taxon>Cyclotella</taxon>
    </lineage>
</organism>
<evidence type="ECO:0000256" key="1">
    <source>
        <dbReference type="ARBA" id="ARBA00009915"/>
    </source>
</evidence>
<feature type="compositionally biased region" description="Gly residues" evidence="7">
    <location>
        <begin position="296"/>
        <end position="305"/>
    </location>
</feature>
<evidence type="ECO:0000256" key="2">
    <source>
        <dbReference type="ARBA" id="ARBA00022670"/>
    </source>
</evidence>
<evidence type="ECO:0000256" key="6">
    <source>
        <dbReference type="RuleBase" id="RU364057"/>
    </source>
</evidence>
<dbReference type="EMBL" id="JABMIG020000084">
    <property type="protein sequence ID" value="KAL3794036.1"/>
    <property type="molecule type" value="Genomic_DNA"/>
</dbReference>
<comment type="similarity">
    <text evidence="1 6">Belongs to the peptidase M76 family.</text>
</comment>
<dbReference type="GO" id="GO:0006508">
    <property type="term" value="P:proteolysis"/>
    <property type="evidence" value="ECO:0007669"/>
    <property type="project" value="UniProtKB-KW"/>
</dbReference>
<name>A0ABD3Q264_9STRA</name>
<protein>
    <recommendedName>
        <fullName evidence="6">Mitochondrial inner membrane protease ATP23</fullName>
        <ecNumber evidence="6">3.4.24.-</ecNumber>
    </recommendedName>
</protein>
<evidence type="ECO:0000256" key="5">
    <source>
        <dbReference type="ARBA" id="ARBA00023049"/>
    </source>
</evidence>
<evidence type="ECO:0000313" key="8">
    <source>
        <dbReference type="EMBL" id="KAL3794036.1"/>
    </source>
</evidence>
<dbReference type="PANTHER" id="PTHR21711">
    <property type="entry name" value="MITOCHONDRIAL INNER MEMBRANE PROTEASE"/>
    <property type="match status" value="1"/>
</dbReference>
<keyword evidence="4 6" id="KW-0378">Hydrolase</keyword>
<gene>
    <name evidence="8" type="ORF">HJC23_008924</name>
</gene>
<dbReference type="Pfam" id="PF09768">
    <property type="entry name" value="Peptidase_M76"/>
    <property type="match status" value="1"/>
</dbReference>
<evidence type="ECO:0000256" key="3">
    <source>
        <dbReference type="ARBA" id="ARBA00022723"/>
    </source>
</evidence>
<keyword evidence="9" id="KW-1185">Reference proteome</keyword>
<dbReference type="GO" id="GO:0008237">
    <property type="term" value="F:metallopeptidase activity"/>
    <property type="evidence" value="ECO:0007669"/>
    <property type="project" value="UniProtKB-KW"/>
</dbReference>
<keyword evidence="2 6" id="KW-0645">Protease</keyword>
<feature type="region of interest" description="Disordered" evidence="7">
    <location>
        <begin position="293"/>
        <end position="344"/>
    </location>
</feature>
<dbReference type="InterPro" id="IPR019165">
    <property type="entry name" value="Peptidase_M76_ATP23"/>
</dbReference>
<comment type="caution">
    <text evidence="8">The sequence shown here is derived from an EMBL/GenBank/DDBJ whole genome shotgun (WGS) entry which is preliminary data.</text>
</comment>
<dbReference type="AlphaFoldDB" id="A0ABD3Q264"/>
<sequence>MASLTNGPNPPLPTSTETIGKDCRQCLSFLARALDPSGRPHSLLKALGVVPDSPAIDNGNDDTQTLYKPTPDGRGIAIQLSHTSPAATNDTHVAQQQQPQTSHVSLKRRITNAATRIVDGITIPVIGNPYGNTPVLTTSPALDSTHSSSASLEGITPPMGTTVTIECQTCGCETRAEAGARAYVRGPNPLSIILCSNRLSTQGEVNEVLVHELIHVYDIFSRQMDLRQCHALAYSEVRAARDAECSGSLTTFTRNICAKDKATVATKNMFPEEGRGCVCDVFDRAIRDVAPLGAASDGGGGGGAAGDSRRIDGGKSSLGGGGLKTGKTGDESAFRPKEARPSER</sequence>
<reference evidence="8 9" key="1">
    <citation type="journal article" date="2020" name="G3 (Bethesda)">
        <title>Improved Reference Genome for Cyclotella cryptica CCMP332, a Model for Cell Wall Morphogenesis, Salinity Adaptation, and Lipid Production in Diatoms (Bacillariophyta).</title>
        <authorList>
            <person name="Roberts W.R."/>
            <person name="Downey K.M."/>
            <person name="Ruck E.C."/>
            <person name="Traller J.C."/>
            <person name="Alverson A.J."/>
        </authorList>
    </citation>
    <scope>NUCLEOTIDE SEQUENCE [LARGE SCALE GENOMIC DNA]</scope>
    <source>
        <strain evidence="8 9">CCMP332</strain>
    </source>
</reference>
<dbReference type="PANTHER" id="PTHR21711:SF0">
    <property type="entry name" value="MITOCHONDRIAL INNER MEMBRANE PROTEASE ATP23 HOMOLOG"/>
    <property type="match status" value="1"/>
</dbReference>
<proteinExistence type="inferred from homology"/>
<evidence type="ECO:0000256" key="7">
    <source>
        <dbReference type="SAM" id="MobiDB-lite"/>
    </source>
</evidence>
<evidence type="ECO:0000256" key="4">
    <source>
        <dbReference type="ARBA" id="ARBA00022801"/>
    </source>
</evidence>
<dbReference type="GO" id="GO:0046872">
    <property type="term" value="F:metal ion binding"/>
    <property type="evidence" value="ECO:0007669"/>
    <property type="project" value="UniProtKB-KW"/>
</dbReference>
<accession>A0ABD3Q264</accession>
<evidence type="ECO:0000313" key="9">
    <source>
        <dbReference type="Proteomes" id="UP001516023"/>
    </source>
</evidence>
<keyword evidence="5 6" id="KW-0482">Metalloprotease</keyword>
<feature type="compositionally biased region" description="Basic and acidic residues" evidence="7">
    <location>
        <begin position="327"/>
        <end position="344"/>
    </location>
</feature>
<dbReference type="Proteomes" id="UP001516023">
    <property type="component" value="Unassembled WGS sequence"/>
</dbReference>
<keyword evidence="3 6" id="KW-0479">Metal-binding</keyword>
<dbReference type="EC" id="3.4.24.-" evidence="6"/>